<accession>A0A5B7B6P6</accession>
<dbReference type="InterPro" id="IPR045314">
    <property type="entry name" value="bZIP_plant_GBF1"/>
</dbReference>
<keyword evidence="2" id="KW-0805">Transcription regulation</keyword>
<dbReference type="PROSITE" id="PS50217">
    <property type="entry name" value="BZIP"/>
    <property type="match status" value="1"/>
</dbReference>
<gene>
    <name evidence="8" type="ORF">Din_032454</name>
</gene>
<evidence type="ECO:0000256" key="1">
    <source>
        <dbReference type="ARBA" id="ARBA00004123"/>
    </source>
</evidence>
<dbReference type="EMBL" id="GHES01032454">
    <property type="protein sequence ID" value="MPA63013.1"/>
    <property type="molecule type" value="Transcribed_RNA"/>
</dbReference>
<name>A0A5B7B6P6_DAVIN</name>
<dbReference type="PROSITE" id="PS00036">
    <property type="entry name" value="BZIP_BASIC"/>
    <property type="match status" value="1"/>
</dbReference>
<dbReference type="GO" id="GO:0003700">
    <property type="term" value="F:DNA-binding transcription factor activity"/>
    <property type="evidence" value="ECO:0007669"/>
    <property type="project" value="InterPro"/>
</dbReference>
<evidence type="ECO:0000313" key="8">
    <source>
        <dbReference type="EMBL" id="MPA63013.1"/>
    </source>
</evidence>
<dbReference type="FunFam" id="1.20.5.170:FF:000020">
    <property type="entry name" value="BZIP transcription factor"/>
    <property type="match status" value="1"/>
</dbReference>
<dbReference type="GO" id="GO:0046982">
    <property type="term" value="F:protein heterodimerization activity"/>
    <property type="evidence" value="ECO:0007669"/>
    <property type="project" value="UniProtKB-ARBA"/>
</dbReference>
<dbReference type="PANTHER" id="PTHR45764">
    <property type="entry name" value="BZIP TRANSCRIPTION FACTOR 44"/>
    <property type="match status" value="1"/>
</dbReference>
<keyword evidence="3" id="KW-0238">DNA-binding</keyword>
<feature type="region of interest" description="Disordered" evidence="6">
    <location>
        <begin position="1"/>
        <end position="54"/>
    </location>
</feature>
<dbReference type="InterPro" id="IPR004827">
    <property type="entry name" value="bZIP"/>
</dbReference>
<keyword evidence="5" id="KW-0539">Nucleus</keyword>
<dbReference type="AlphaFoldDB" id="A0A5B7B6P6"/>
<dbReference type="GO" id="GO:0045893">
    <property type="term" value="P:positive regulation of DNA-templated transcription"/>
    <property type="evidence" value="ECO:0007669"/>
    <property type="project" value="TreeGrafter"/>
</dbReference>
<evidence type="ECO:0000256" key="2">
    <source>
        <dbReference type="ARBA" id="ARBA00023015"/>
    </source>
</evidence>
<organism evidence="8">
    <name type="scientific">Davidia involucrata</name>
    <name type="common">Dove tree</name>
    <dbReference type="NCBI Taxonomy" id="16924"/>
    <lineage>
        <taxon>Eukaryota</taxon>
        <taxon>Viridiplantae</taxon>
        <taxon>Streptophyta</taxon>
        <taxon>Embryophyta</taxon>
        <taxon>Tracheophyta</taxon>
        <taxon>Spermatophyta</taxon>
        <taxon>Magnoliopsida</taxon>
        <taxon>eudicotyledons</taxon>
        <taxon>Gunneridae</taxon>
        <taxon>Pentapetalae</taxon>
        <taxon>asterids</taxon>
        <taxon>Cornales</taxon>
        <taxon>Nyssaceae</taxon>
        <taxon>Davidia</taxon>
    </lineage>
</organism>
<reference evidence="8" key="1">
    <citation type="submission" date="2019-08" db="EMBL/GenBank/DDBJ databases">
        <title>Reference gene set and small RNA set construction with multiple tissues from Davidia involucrata Baill.</title>
        <authorList>
            <person name="Yang H."/>
            <person name="Zhou C."/>
            <person name="Li G."/>
            <person name="Wang J."/>
            <person name="Gao P."/>
            <person name="Wang M."/>
            <person name="Wang R."/>
            <person name="Zhao Y."/>
        </authorList>
    </citation>
    <scope>NUCLEOTIDE SEQUENCE</scope>
    <source>
        <tissue evidence="8">Mixed with DoveR01_LX</tissue>
    </source>
</reference>
<feature type="domain" description="BZIP" evidence="7">
    <location>
        <begin position="28"/>
        <end position="81"/>
    </location>
</feature>
<dbReference type="CDD" id="cd14702">
    <property type="entry name" value="bZIP_plant_GBF1"/>
    <property type="match status" value="1"/>
</dbReference>
<evidence type="ECO:0000256" key="3">
    <source>
        <dbReference type="ARBA" id="ARBA00023125"/>
    </source>
</evidence>
<sequence>MASSSGTSSGSSQLQNSGSEENRQQIMDQRKRKRMVSNRESARRSRVRKQKHMDDLRDEVGQLRNQNNHILTNMNMITNQVYLNIEAENSVLRAQLAELTHRLQSLNEIIHCFNSNNNDFFETEAAQMISSDNDFLNPWNLLSVNQPIMASANIFMC</sequence>
<dbReference type="InterPro" id="IPR046347">
    <property type="entry name" value="bZIP_sf"/>
</dbReference>
<dbReference type="GO" id="GO:0000976">
    <property type="term" value="F:transcription cis-regulatory region binding"/>
    <property type="evidence" value="ECO:0007669"/>
    <property type="project" value="TreeGrafter"/>
</dbReference>
<evidence type="ECO:0000259" key="7">
    <source>
        <dbReference type="PROSITE" id="PS50217"/>
    </source>
</evidence>
<evidence type="ECO:0000256" key="4">
    <source>
        <dbReference type="ARBA" id="ARBA00023163"/>
    </source>
</evidence>
<keyword evidence="4" id="KW-0804">Transcription</keyword>
<dbReference type="SMART" id="SM00338">
    <property type="entry name" value="BRLZ"/>
    <property type="match status" value="1"/>
</dbReference>
<dbReference type="Pfam" id="PF00170">
    <property type="entry name" value="bZIP_1"/>
    <property type="match status" value="1"/>
</dbReference>
<dbReference type="Gene3D" id="1.20.5.170">
    <property type="match status" value="1"/>
</dbReference>
<proteinExistence type="predicted"/>
<dbReference type="GO" id="GO:0005634">
    <property type="term" value="C:nucleus"/>
    <property type="evidence" value="ECO:0007669"/>
    <property type="project" value="UniProtKB-SubCell"/>
</dbReference>
<evidence type="ECO:0000256" key="6">
    <source>
        <dbReference type="SAM" id="MobiDB-lite"/>
    </source>
</evidence>
<dbReference type="PANTHER" id="PTHR45764:SF74">
    <property type="entry name" value="BZIP TRANSCRIPTION FACTOR 53-LIKE"/>
    <property type="match status" value="1"/>
</dbReference>
<comment type="subcellular location">
    <subcellularLocation>
        <location evidence="1">Nucleus</location>
    </subcellularLocation>
</comment>
<protein>
    <submittedName>
        <fullName evidence="8">Putative ocs element-binding factor 1-like</fullName>
    </submittedName>
</protein>
<feature type="compositionally biased region" description="Low complexity" evidence="6">
    <location>
        <begin position="1"/>
        <end position="19"/>
    </location>
</feature>
<dbReference type="SUPFAM" id="SSF57959">
    <property type="entry name" value="Leucine zipper domain"/>
    <property type="match status" value="1"/>
</dbReference>
<evidence type="ECO:0000256" key="5">
    <source>
        <dbReference type="ARBA" id="ARBA00023242"/>
    </source>
</evidence>